<dbReference type="InterPro" id="IPR029052">
    <property type="entry name" value="Metallo-depent_PP-like"/>
</dbReference>
<comment type="caution">
    <text evidence="2">The sequence shown here is derived from an EMBL/GenBank/DDBJ whole genome shotgun (WGS) entry which is preliminary data.</text>
</comment>
<evidence type="ECO:0000259" key="1">
    <source>
        <dbReference type="Pfam" id="PF00149"/>
    </source>
</evidence>
<dbReference type="Gene3D" id="3.60.21.10">
    <property type="match status" value="1"/>
</dbReference>
<dbReference type="Pfam" id="PF00149">
    <property type="entry name" value="Metallophos"/>
    <property type="match status" value="1"/>
</dbReference>
<proteinExistence type="predicted"/>
<dbReference type="EMBL" id="NBVN01000002">
    <property type="protein sequence ID" value="PUA33324.1"/>
    <property type="molecule type" value="Genomic_DNA"/>
</dbReference>
<dbReference type="GO" id="GO:0016787">
    <property type="term" value="F:hydrolase activity"/>
    <property type="evidence" value="ECO:0007669"/>
    <property type="project" value="InterPro"/>
</dbReference>
<dbReference type="AlphaFoldDB" id="A0A2R7Y713"/>
<dbReference type="InterPro" id="IPR004843">
    <property type="entry name" value="Calcineurin-like_PHP"/>
</dbReference>
<protein>
    <recommendedName>
        <fullName evidence="1">Calcineurin-like phosphoesterase domain-containing protein</fullName>
    </recommendedName>
</protein>
<evidence type="ECO:0000313" key="3">
    <source>
        <dbReference type="Proteomes" id="UP000244093"/>
    </source>
</evidence>
<evidence type="ECO:0000313" key="2">
    <source>
        <dbReference type="EMBL" id="PUA33324.1"/>
    </source>
</evidence>
<sequence>MNTLKICAVGDVHGSRYFNLFQASLKSMIWFKPDVCIFAGDMVDEGRVDDLDPIVHEVRVKFPNIPIISVFGNEEYHELEDIFIRRYPEIVWLNDTPAIIEINNVNVGFIGTRGSLDKLTFWQKRNKPELELVYRERPKRLKNLINEVRKYAEIIIFISHYAPTFHTVKGEPERIYPYMGSRDMEKMIKETKPDVVIHAHAHNARITETVIENIKVFNVSLPARKNITQIELKPKKTLTTYTNPANPSNKT</sequence>
<dbReference type="Proteomes" id="UP000244093">
    <property type="component" value="Unassembled WGS sequence"/>
</dbReference>
<gene>
    <name evidence="2" type="ORF">B7O98_02530</name>
</gene>
<reference evidence="2 3" key="1">
    <citation type="journal article" date="2018" name="Syst. Appl. Microbiol.">
        <title>A new symbiotic nanoarchaeote (Candidatus Nanoclepta minutus) and its host (Zestosphaera tikiterensis gen. nov., sp. nov.) from a New Zealand hot spring.</title>
        <authorList>
            <person name="St John E."/>
            <person name="Liu Y."/>
            <person name="Podar M."/>
            <person name="Stott M.B."/>
            <person name="Meneghin J."/>
            <person name="Chen Z."/>
            <person name="Lagutin K."/>
            <person name="Mitchell K."/>
            <person name="Reysenbach A.L."/>
        </authorList>
    </citation>
    <scope>NUCLEOTIDE SEQUENCE [LARGE SCALE GENOMIC DNA]</scope>
    <source>
        <strain evidence="2">NZ3</strain>
    </source>
</reference>
<dbReference type="CDD" id="cd00838">
    <property type="entry name" value="MPP_superfamily"/>
    <property type="match status" value="1"/>
</dbReference>
<accession>A0A2R7Y713</accession>
<dbReference type="SUPFAM" id="SSF56300">
    <property type="entry name" value="Metallo-dependent phosphatases"/>
    <property type="match status" value="1"/>
</dbReference>
<organism evidence="2 3">
    <name type="scientific">Zestosphaera tikiterensis</name>
    <dbReference type="NCBI Taxonomy" id="1973259"/>
    <lineage>
        <taxon>Archaea</taxon>
        <taxon>Thermoproteota</taxon>
        <taxon>Thermoprotei</taxon>
        <taxon>Desulfurococcales</taxon>
        <taxon>Desulfurococcaceae</taxon>
        <taxon>Zestosphaera</taxon>
    </lineage>
</organism>
<feature type="domain" description="Calcineurin-like phosphoesterase" evidence="1">
    <location>
        <begin position="4"/>
        <end position="203"/>
    </location>
</feature>
<name>A0A2R7Y713_9CREN</name>